<dbReference type="EC" id="2.7.13.3" evidence="3"/>
<gene>
    <name evidence="17" type="ORF">Salmuc_02532</name>
</gene>
<dbReference type="Pfam" id="PF13426">
    <property type="entry name" value="PAS_9"/>
    <property type="match status" value="1"/>
</dbReference>
<evidence type="ECO:0000259" key="15">
    <source>
        <dbReference type="PROSITE" id="PS50112"/>
    </source>
</evidence>
<dbReference type="InterPro" id="IPR035965">
    <property type="entry name" value="PAS-like_dom_sf"/>
</dbReference>
<dbReference type="GO" id="GO:0000155">
    <property type="term" value="F:phosphorelay sensor kinase activity"/>
    <property type="evidence" value="ECO:0007669"/>
    <property type="project" value="InterPro"/>
</dbReference>
<dbReference type="Proteomes" id="UP000015347">
    <property type="component" value="Unassembled WGS sequence"/>
</dbReference>
<dbReference type="GO" id="GO:0030295">
    <property type="term" value="F:protein kinase activator activity"/>
    <property type="evidence" value="ECO:0007669"/>
    <property type="project" value="TreeGrafter"/>
</dbReference>
<dbReference type="Gene3D" id="6.10.340.10">
    <property type="match status" value="1"/>
</dbReference>
<dbReference type="InterPro" id="IPR003661">
    <property type="entry name" value="HisK_dim/P_dom"/>
</dbReference>
<keyword evidence="4" id="KW-1003">Cell membrane</keyword>
<dbReference type="CDD" id="cd00082">
    <property type="entry name" value="HisKA"/>
    <property type="match status" value="1"/>
</dbReference>
<dbReference type="Pfam" id="PF02518">
    <property type="entry name" value="HATPase_c"/>
    <property type="match status" value="1"/>
</dbReference>
<dbReference type="InterPro" id="IPR050351">
    <property type="entry name" value="BphY/WalK/GraS-like"/>
</dbReference>
<dbReference type="SUPFAM" id="SSF55874">
    <property type="entry name" value="ATPase domain of HSP90 chaperone/DNA topoisomerase II/histidine kinase"/>
    <property type="match status" value="1"/>
</dbReference>
<dbReference type="eggNOG" id="COG4251">
    <property type="taxonomic scope" value="Bacteria"/>
</dbReference>
<evidence type="ECO:0000256" key="1">
    <source>
        <dbReference type="ARBA" id="ARBA00000085"/>
    </source>
</evidence>
<proteinExistence type="predicted"/>
<keyword evidence="5" id="KW-0597">Phosphoprotein</keyword>
<evidence type="ECO:0000256" key="7">
    <source>
        <dbReference type="ARBA" id="ARBA00022692"/>
    </source>
</evidence>
<dbReference type="PROSITE" id="PS50112">
    <property type="entry name" value="PAS"/>
    <property type="match status" value="1"/>
</dbReference>
<evidence type="ECO:0000256" key="9">
    <source>
        <dbReference type="ARBA" id="ARBA00022777"/>
    </source>
</evidence>
<keyword evidence="13" id="KW-0472">Membrane</keyword>
<dbReference type="GO" id="GO:0007234">
    <property type="term" value="P:osmosensory signaling via phosphorelay pathway"/>
    <property type="evidence" value="ECO:0007669"/>
    <property type="project" value="TreeGrafter"/>
</dbReference>
<dbReference type="EMBL" id="APVH01000027">
    <property type="protein sequence ID" value="EPX82163.1"/>
    <property type="molecule type" value="Genomic_DNA"/>
</dbReference>
<dbReference type="GO" id="GO:0005524">
    <property type="term" value="F:ATP binding"/>
    <property type="evidence" value="ECO:0007669"/>
    <property type="project" value="UniProtKB-KW"/>
</dbReference>
<dbReference type="NCBIfam" id="TIGR00229">
    <property type="entry name" value="sensory_box"/>
    <property type="match status" value="1"/>
</dbReference>
<dbReference type="InterPro" id="IPR029151">
    <property type="entry name" value="Sensor-like_sf"/>
</dbReference>
<dbReference type="InterPro" id="IPR036097">
    <property type="entry name" value="HisK_dim/P_sf"/>
</dbReference>
<comment type="subcellular location">
    <subcellularLocation>
        <location evidence="2">Cell membrane</location>
        <topology evidence="2">Multi-pass membrane protein</topology>
    </subcellularLocation>
</comment>
<dbReference type="InterPro" id="IPR003660">
    <property type="entry name" value="HAMP_dom"/>
</dbReference>
<keyword evidence="6" id="KW-0808">Transferase</keyword>
<keyword evidence="9" id="KW-0418">Kinase</keyword>
<accession>S9QRB8</accession>
<keyword evidence="11" id="KW-1133">Transmembrane helix</keyword>
<evidence type="ECO:0000256" key="3">
    <source>
        <dbReference type="ARBA" id="ARBA00012438"/>
    </source>
</evidence>
<organism evidence="17 18">
    <name type="scientific">Salipiger mucosus DSM 16094</name>
    <dbReference type="NCBI Taxonomy" id="1123237"/>
    <lineage>
        <taxon>Bacteria</taxon>
        <taxon>Pseudomonadati</taxon>
        <taxon>Pseudomonadota</taxon>
        <taxon>Alphaproteobacteria</taxon>
        <taxon>Rhodobacterales</taxon>
        <taxon>Roseobacteraceae</taxon>
        <taxon>Salipiger</taxon>
    </lineage>
</organism>
<dbReference type="HOGENOM" id="CLU_016689_0_0_5"/>
<evidence type="ECO:0000256" key="11">
    <source>
        <dbReference type="ARBA" id="ARBA00022989"/>
    </source>
</evidence>
<dbReference type="Pfam" id="PF00512">
    <property type="entry name" value="HisKA"/>
    <property type="match status" value="1"/>
</dbReference>
<name>S9QRB8_9RHOB</name>
<keyword evidence="10" id="KW-0067">ATP-binding</keyword>
<evidence type="ECO:0000313" key="18">
    <source>
        <dbReference type="Proteomes" id="UP000015347"/>
    </source>
</evidence>
<dbReference type="PANTHER" id="PTHR42878">
    <property type="entry name" value="TWO-COMPONENT HISTIDINE KINASE"/>
    <property type="match status" value="1"/>
</dbReference>
<dbReference type="Pfam" id="PF00672">
    <property type="entry name" value="HAMP"/>
    <property type="match status" value="1"/>
</dbReference>
<dbReference type="Gene3D" id="1.10.287.130">
    <property type="match status" value="1"/>
</dbReference>
<evidence type="ECO:0000256" key="8">
    <source>
        <dbReference type="ARBA" id="ARBA00022741"/>
    </source>
</evidence>
<keyword evidence="7" id="KW-0812">Transmembrane</keyword>
<feature type="domain" description="Histidine kinase" evidence="14">
    <location>
        <begin position="524"/>
        <end position="738"/>
    </location>
</feature>
<keyword evidence="18" id="KW-1185">Reference proteome</keyword>
<dbReference type="SUPFAM" id="SSF55785">
    <property type="entry name" value="PYP-like sensor domain (PAS domain)"/>
    <property type="match status" value="1"/>
</dbReference>
<dbReference type="PROSITE" id="PS50109">
    <property type="entry name" value="HIS_KIN"/>
    <property type="match status" value="1"/>
</dbReference>
<evidence type="ECO:0000313" key="17">
    <source>
        <dbReference type="EMBL" id="EPX82163.1"/>
    </source>
</evidence>
<feature type="domain" description="HAMP" evidence="16">
    <location>
        <begin position="340"/>
        <end position="389"/>
    </location>
</feature>
<keyword evidence="12" id="KW-0902">Two-component regulatory system</keyword>
<dbReference type="SMART" id="SM00387">
    <property type="entry name" value="HATPase_c"/>
    <property type="match status" value="1"/>
</dbReference>
<dbReference type="PROSITE" id="PS50885">
    <property type="entry name" value="HAMP"/>
    <property type="match status" value="1"/>
</dbReference>
<dbReference type="InterPro" id="IPR000014">
    <property type="entry name" value="PAS"/>
</dbReference>
<dbReference type="SMART" id="SM00091">
    <property type="entry name" value="PAS"/>
    <property type="match status" value="1"/>
</dbReference>
<dbReference type="Pfam" id="PF21623">
    <property type="entry name" value="HK_sensor_dom_bact"/>
    <property type="match status" value="1"/>
</dbReference>
<dbReference type="InterPro" id="IPR048760">
    <property type="entry name" value="VP0354-like_sensor_dom"/>
</dbReference>
<dbReference type="InterPro" id="IPR003594">
    <property type="entry name" value="HATPase_dom"/>
</dbReference>
<evidence type="ECO:0000256" key="12">
    <source>
        <dbReference type="ARBA" id="ARBA00023012"/>
    </source>
</evidence>
<dbReference type="GO" id="GO:0005886">
    <property type="term" value="C:plasma membrane"/>
    <property type="evidence" value="ECO:0007669"/>
    <property type="project" value="UniProtKB-SubCell"/>
</dbReference>
<evidence type="ECO:0000259" key="14">
    <source>
        <dbReference type="PROSITE" id="PS50109"/>
    </source>
</evidence>
<dbReference type="AlphaFoldDB" id="S9QRB8"/>
<sequence length="746" mass="81385">MRDRMTFAAVSIVALAVLVVCAMSYATTRRIEVARYEVEMREELRRVASRLVYELRTAETDLQILVRSPAVQALVRRGALPVETFEDVERMRLRARAEDEFAAFHARRLHYRQIRLIAADAEGHEIVRVDKRGGDVVTVARDQLQAKGGEPYVAAGRLLKPGNIHVSPLTWNRENGQISRPRTAMLRFVMPVPSSASRQPGMIVINVPAETMLAAAFRAATPRHGVMLLDETGGSYLFDPETGMGRLRLDEPPPVPPEVLELVRSGAPAADVRSVGSFAVAAMSAPRSAIGTGRMQVALLAERSALLQAARLGSRGVALTGLVVTLAAVVAARLATIVHLRPLLRMNAEIRRARATKARPDLPITRRDEIGEVARSFAELMANSDALERRARTILHGVHDGIMIVDDAGRIDDLNDALCEILDRPRVELLGSAVARILPEGEATLAQLQGGPDEGGLIATEARRADGSRVPLEVSASRLGEGEGRIWACILRDVSERSAQEAERDCLIAALEQSNAELDAFANVASHDLKAPLRVIRNAATWIEEDLEGSLDEETRETLALMRSRADRMQALLDDLLEHAQIGRKTGESGTRFVSGAEMRAGLLALLDPPDAFEVRFCEGFDDLNLPEMPLKIVLLNFVSNAIKHHDRADGCVRIGIRDEGAVLRVDVRDDGPGIAPQYHERIFGLFQTLRARDAVEGSGMGLAIARKHIVKAGGRVTIESDGQGNGTLFSFTWPLRGARGDYLAA</sequence>
<dbReference type="InterPro" id="IPR036890">
    <property type="entry name" value="HATPase_C_sf"/>
</dbReference>
<protein>
    <recommendedName>
        <fullName evidence="3">histidine kinase</fullName>
        <ecNumber evidence="3">2.7.13.3</ecNumber>
    </recommendedName>
</protein>
<evidence type="ECO:0000256" key="13">
    <source>
        <dbReference type="ARBA" id="ARBA00023136"/>
    </source>
</evidence>
<dbReference type="InterPro" id="IPR004358">
    <property type="entry name" value="Sig_transdc_His_kin-like_C"/>
</dbReference>
<dbReference type="SUPFAM" id="SSF103190">
    <property type="entry name" value="Sensory domain-like"/>
    <property type="match status" value="1"/>
</dbReference>
<dbReference type="GO" id="GO:0000156">
    <property type="term" value="F:phosphorelay response regulator activity"/>
    <property type="evidence" value="ECO:0007669"/>
    <property type="project" value="TreeGrafter"/>
</dbReference>
<keyword evidence="8" id="KW-0547">Nucleotide-binding</keyword>
<evidence type="ECO:0000256" key="2">
    <source>
        <dbReference type="ARBA" id="ARBA00004651"/>
    </source>
</evidence>
<comment type="caution">
    <text evidence="17">The sequence shown here is derived from an EMBL/GenBank/DDBJ whole genome shotgun (WGS) entry which is preliminary data.</text>
</comment>
<feature type="domain" description="PAS" evidence="15">
    <location>
        <begin position="387"/>
        <end position="447"/>
    </location>
</feature>
<evidence type="ECO:0000256" key="6">
    <source>
        <dbReference type="ARBA" id="ARBA00022679"/>
    </source>
</evidence>
<evidence type="ECO:0000256" key="5">
    <source>
        <dbReference type="ARBA" id="ARBA00022553"/>
    </source>
</evidence>
<evidence type="ECO:0000256" key="10">
    <source>
        <dbReference type="ARBA" id="ARBA00022840"/>
    </source>
</evidence>
<reference evidence="18" key="1">
    <citation type="journal article" date="2014" name="Stand. Genomic Sci.">
        <title>Genome sequence of the exopolysaccharide-producing Salipiger mucosus type strain (DSM 16094(T)), a moderately halophilic member of the Roseobacter clade.</title>
        <authorList>
            <person name="Riedel T."/>
            <person name="Spring S."/>
            <person name="Fiebig A."/>
            <person name="Petersen J."/>
            <person name="Kyrpides N.C."/>
            <person name="Goker M."/>
            <person name="Klenk H.P."/>
        </authorList>
    </citation>
    <scope>NUCLEOTIDE SEQUENCE [LARGE SCALE GENOMIC DNA]</scope>
    <source>
        <strain evidence="18">DSM 16094</strain>
    </source>
</reference>
<dbReference type="PRINTS" id="PR00344">
    <property type="entry name" value="BCTRLSENSOR"/>
</dbReference>
<dbReference type="InterPro" id="IPR005467">
    <property type="entry name" value="His_kinase_dom"/>
</dbReference>
<dbReference type="Gene3D" id="3.30.450.20">
    <property type="entry name" value="PAS domain"/>
    <property type="match status" value="2"/>
</dbReference>
<dbReference type="CDD" id="cd06225">
    <property type="entry name" value="HAMP"/>
    <property type="match status" value="1"/>
</dbReference>
<dbReference type="SMART" id="SM00388">
    <property type="entry name" value="HisKA"/>
    <property type="match status" value="1"/>
</dbReference>
<dbReference type="PANTHER" id="PTHR42878:SF15">
    <property type="entry name" value="BACTERIOPHYTOCHROME"/>
    <property type="match status" value="1"/>
</dbReference>
<dbReference type="SUPFAM" id="SSF47384">
    <property type="entry name" value="Homodimeric domain of signal transducing histidine kinase"/>
    <property type="match status" value="1"/>
</dbReference>
<evidence type="ECO:0000256" key="4">
    <source>
        <dbReference type="ARBA" id="ARBA00022475"/>
    </source>
</evidence>
<comment type="catalytic activity">
    <reaction evidence="1">
        <text>ATP + protein L-histidine = ADP + protein N-phospho-L-histidine.</text>
        <dbReference type="EC" id="2.7.13.3"/>
    </reaction>
</comment>
<evidence type="ECO:0000259" key="16">
    <source>
        <dbReference type="PROSITE" id="PS50885"/>
    </source>
</evidence>
<dbReference type="STRING" id="1123237.Salmuc_02532"/>
<dbReference type="CDD" id="cd00130">
    <property type="entry name" value="PAS"/>
    <property type="match status" value="1"/>
</dbReference>
<dbReference type="Gene3D" id="3.30.565.10">
    <property type="entry name" value="Histidine kinase-like ATPase, C-terminal domain"/>
    <property type="match status" value="1"/>
</dbReference>